<keyword evidence="1" id="KW-0813">Transport</keyword>
<feature type="domain" description="Multidrug resistance protein MdtA-like C-terminal permuted SH3" evidence="3">
    <location>
        <begin position="498"/>
        <end position="557"/>
    </location>
</feature>
<evidence type="ECO:0000256" key="2">
    <source>
        <dbReference type="SAM" id="Phobius"/>
    </source>
</evidence>
<dbReference type="Gene3D" id="2.40.50.100">
    <property type="match status" value="1"/>
</dbReference>
<evidence type="ECO:0000313" key="5">
    <source>
        <dbReference type="Proteomes" id="UP000189940"/>
    </source>
</evidence>
<dbReference type="AlphaFoldDB" id="A0A1V4I0Q9"/>
<dbReference type="EMBL" id="MWPQ01000023">
    <property type="protein sequence ID" value="OPH83821.1"/>
    <property type="molecule type" value="Genomic_DNA"/>
</dbReference>
<accession>A0A1V4I0Q9</accession>
<dbReference type="Gene3D" id="1.10.287.470">
    <property type="entry name" value="Helix hairpin bin"/>
    <property type="match status" value="1"/>
</dbReference>
<evidence type="ECO:0000259" key="3">
    <source>
        <dbReference type="Pfam" id="PF25967"/>
    </source>
</evidence>
<evidence type="ECO:0000313" key="4">
    <source>
        <dbReference type="EMBL" id="OPH83821.1"/>
    </source>
</evidence>
<reference evidence="4 5" key="1">
    <citation type="submission" date="2017-02" db="EMBL/GenBank/DDBJ databases">
        <title>Genome sequence of the nitrite-oxidizing bacterium Nitrobacter vulgaris strain Ab1.</title>
        <authorList>
            <person name="Mellbye B.L."/>
            <person name="Davis E.W."/>
            <person name="Spieck E."/>
            <person name="Chang J.H."/>
            <person name="Bottomley P.J."/>
            <person name="Sayavedra-Soto L.A."/>
        </authorList>
    </citation>
    <scope>NUCLEOTIDE SEQUENCE [LARGE SCALE GENOMIC DNA]</scope>
    <source>
        <strain evidence="4 5">Ab1</strain>
    </source>
</reference>
<keyword evidence="2" id="KW-0812">Transmembrane</keyword>
<dbReference type="RefSeq" id="WP_079446028.1">
    <property type="nucleotide sequence ID" value="NZ_MWPQ01000023.1"/>
</dbReference>
<keyword evidence="2" id="KW-1133">Transmembrane helix</keyword>
<dbReference type="Proteomes" id="UP000189940">
    <property type="component" value="Unassembled WGS sequence"/>
</dbReference>
<dbReference type="PANTHER" id="PTHR30097">
    <property type="entry name" value="CATION EFFLUX SYSTEM PROTEIN CUSB"/>
    <property type="match status" value="1"/>
</dbReference>
<feature type="transmembrane region" description="Helical" evidence="2">
    <location>
        <begin position="194"/>
        <end position="214"/>
    </location>
</feature>
<keyword evidence="2" id="KW-0472">Membrane</keyword>
<feature type="transmembrane region" description="Helical" evidence="2">
    <location>
        <begin position="12"/>
        <end position="35"/>
    </location>
</feature>
<proteinExistence type="predicted"/>
<dbReference type="GO" id="GO:0030313">
    <property type="term" value="C:cell envelope"/>
    <property type="evidence" value="ECO:0007669"/>
    <property type="project" value="TreeGrafter"/>
</dbReference>
<dbReference type="InterPro" id="IPR051909">
    <property type="entry name" value="MFP_Cation_Efflux"/>
</dbReference>
<feature type="transmembrane region" description="Helical" evidence="2">
    <location>
        <begin position="161"/>
        <end position="182"/>
    </location>
</feature>
<sequence length="563" mass="60061">MFLNQCCPRGQFVGLGAIGFGCLFAFVLSLSVSAAHEGHDHGDDQKSAAASSVFPRVTAQSDRYEVVGVLKNGKFSIFVDDAVSNQPVTDVTVQVTIGDTEAIEAEHGPNGYTIPSPDLVRSGSTEVIFSINGGKGDDLLVDSFTPSQPIEPNMRRNSTRFSPIGTAEALVFAGIILGLLFGYLRRRGRRNASYIAGLTSGACVLLAAAASAGLQNAGMSASTPQLQAQSDAPRRLPDGTAFAAKPTQRLLDIRTATAEPGTARPAFNLIGRIIGDPNRSSIVQSIYGGRIVPNDGTLPRIGQKVTKGETLLRIEPYLPVADRTTISEKMGEIEQLIAVAETKIKRLRPLVERGAAPMGQLNDLESELAGLRARRETIRNSRGDYELLRASTDGVITAAKAVPGQVVQAQDILFEIADPQGLWIEALAYDELDPAGPVQATASDSDGTSFLLSYLGTSRALRQHATVVHFSIPEPLSGLRIGQPVTVLVQGGRAKQGLIFPRDAVVKSNNGESVVWVHVAPERFEPRPVRIEPLDAKNIIVTAGLNASDRVVVRGADLINQIR</sequence>
<gene>
    <name evidence="4" type="ORF">B2M20_05290</name>
</gene>
<dbReference type="STRING" id="29421.B2M20_05290"/>
<evidence type="ECO:0000256" key="1">
    <source>
        <dbReference type="ARBA" id="ARBA00022448"/>
    </source>
</evidence>
<comment type="caution">
    <text evidence="4">The sequence shown here is derived from an EMBL/GenBank/DDBJ whole genome shotgun (WGS) entry which is preliminary data.</text>
</comment>
<organism evidence="4 5">
    <name type="scientific">Nitrobacter vulgaris</name>
    <dbReference type="NCBI Taxonomy" id="29421"/>
    <lineage>
        <taxon>Bacteria</taxon>
        <taxon>Pseudomonadati</taxon>
        <taxon>Pseudomonadota</taxon>
        <taxon>Alphaproteobacteria</taxon>
        <taxon>Hyphomicrobiales</taxon>
        <taxon>Nitrobacteraceae</taxon>
        <taxon>Nitrobacter</taxon>
    </lineage>
</organism>
<dbReference type="Gene3D" id="2.40.30.170">
    <property type="match status" value="1"/>
</dbReference>
<dbReference type="PANTHER" id="PTHR30097:SF4">
    <property type="entry name" value="SLR6042 PROTEIN"/>
    <property type="match status" value="1"/>
</dbReference>
<protein>
    <submittedName>
        <fullName evidence="4">HlyD family secretion protein</fullName>
    </submittedName>
</protein>
<dbReference type="GO" id="GO:0060003">
    <property type="term" value="P:copper ion export"/>
    <property type="evidence" value="ECO:0007669"/>
    <property type="project" value="TreeGrafter"/>
</dbReference>
<dbReference type="SUPFAM" id="SSF111369">
    <property type="entry name" value="HlyD-like secretion proteins"/>
    <property type="match status" value="1"/>
</dbReference>
<keyword evidence="5" id="KW-1185">Reference proteome</keyword>
<dbReference type="Gene3D" id="2.40.420.20">
    <property type="match status" value="1"/>
</dbReference>
<dbReference type="Pfam" id="PF25967">
    <property type="entry name" value="RND-MFP_C"/>
    <property type="match status" value="1"/>
</dbReference>
<dbReference type="GO" id="GO:0015679">
    <property type="term" value="P:plasma membrane copper ion transport"/>
    <property type="evidence" value="ECO:0007669"/>
    <property type="project" value="TreeGrafter"/>
</dbReference>
<dbReference type="OrthoDB" id="7297681at2"/>
<dbReference type="InterPro" id="IPR058627">
    <property type="entry name" value="MdtA-like_C"/>
</dbReference>
<name>A0A1V4I0Q9_NITVU</name>